<keyword evidence="1" id="KW-0677">Repeat</keyword>
<name>A0A8S3SPD5_MYTED</name>
<evidence type="ECO:0000256" key="1">
    <source>
        <dbReference type="ARBA" id="ARBA00022737"/>
    </source>
</evidence>
<evidence type="ECO:0000256" key="2">
    <source>
        <dbReference type="ARBA" id="ARBA00023043"/>
    </source>
</evidence>
<dbReference type="SMART" id="SM00248">
    <property type="entry name" value="ANK"/>
    <property type="match status" value="4"/>
</dbReference>
<evidence type="ECO:0000313" key="5">
    <source>
        <dbReference type="Proteomes" id="UP000683360"/>
    </source>
</evidence>
<dbReference type="SUPFAM" id="SSF48403">
    <property type="entry name" value="Ankyrin repeat"/>
    <property type="match status" value="1"/>
</dbReference>
<gene>
    <name evidence="4" type="ORF">MEDL_36020</name>
</gene>
<dbReference type="PROSITE" id="PS50088">
    <property type="entry name" value="ANK_REPEAT"/>
    <property type="match status" value="2"/>
</dbReference>
<organism evidence="4 5">
    <name type="scientific">Mytilus edulis</name>
    <name type="common">Blue mussel</name>
    <dbReference type="NCBI Taxonomy" id="6550"/>
    <lineage>
        <taxon>Eukaryota</taxon>
        <taxon>Metazoa</taxon>
        <taxon>Spiralia</taxon>
        <taxon>Lophotrochozoa</taxon>
        <taxon>Mollusca</taxon>
        <taxon>Bivalvia</taxon>
        <taxon>Autobranchia</taxon>
        <taxon>Pteriomorphia</taxon>
        <taxon>Mytilida</taxon>
        <taxon>Mytiloidea</taxon>
        <taxon>Mytilidae</taxon>
        <taxon>Mytilinae</taxon>
        <taxon>Mytilus</taxon>
    </lineage>
</organism>
<proteinExistence type="predicted"/>
<dbReference type="InterPro" id="IPR036770">
    <property type="entry name" value="Ankyrin_rpt-contain_sf"/>
</dbReference>
<keyword evidence="5" id="KW-1185">Reference proteome</keyword>
<dbReference type="AlphaFoldDB" id="A0A8S3SPD5"/>
<feature type="repeat" description="ANK" evidence="3">
    <location>
        <begin position="461"/>
        <end position="493"/>
    </location>
</feature>
<dbReference type="InterPro" id="IPR002110">
    <property type="entry name" value="Ankyrin_rpt"/>
</dbReference>
<evidence type="ECO:0000313" key="4">
    <source>
        <dbReference type="EMBL" id="CAG2222663.1"/>
    </source>
</evidence>
<dbReference type="OrthoDB" id="194358at2759"/>
<dbReference type="EMBL" id="CAJPWZ010001766">
    <property type="protein sequence ID" value="CAG2222663.1"/>
    <property type="molecule type" value="Genomic_DNA"/>
</dbReference>
<dbReference type="PANTHER" id="PTHR24198">
    <property type="entry name" value="ANKYRIN REPEAT AND PROTEIN KINASE DOMAIN-CONTAINING PROTEIN"/>
    <property type="match status" value="1"/>
</dbReference>
<sequence>MAYKSQCDELSRNITILKEHDAALESRQDQLASDLIKQGDISSKTEDIIKTIVTDLKIKHGEAIRILDERMNNLHIHLDGMSKLLYSQQSTIPRNVKVAGNAGCGKTAFIRHLALRLMSDGYEIVPVIEPKTIVEYHDETKNKFSSRSLQTVADEELAPLITKSENDLNDLDTFFQTPIQVIESEIKSMRIDSPVSYCVLVLCLLFNGKLPKHDIFFSNKYKSLLKDCYSVCGLNRGTPIKTLSDIAKSLTGVYLNEVDVKDKEGDRHQKLRLKLIDVWVEIIDQKPAKIDVHSFLDLIVINAFQWLLGKGLFDIIMLLERRLCSDVHNEVSNADSSSKFIAILGGNVKTYSWICQVQKGMLWQYVSNTLFINKYCIQDFQWALIAGQTNIVEFLLNNEICKNCINESITFHDMNLIRAKLFGLSDYTTRIILFWLKVELQCSKFPLPKNIIEDLYGNMKDRKTYLAYASILGHESIVDLLLRNGANPNEISLRSNNIAKSSTVLPVVYASMYGRLQILQRLLKNGAEFESTGPKGCTLLMFASSYGHYDVAKFLLNENVDINATNMFQNTALLYASKKDIQILYIYFLKMELSRMLYVTSHQRL</sequence>
<dbReference type="Pfam" id="PF00023">
    <property type="entry name" value="Ank"/>
    <property type="match status" value="1"/>
</dbReference>
<evidence type="ECO:0000256" key="3">
    <source>
        <dbReference type="PROSITE-ProRule" id="PRU00023"/>
    </source>
</evidence>
<feature type="repeat" description="ANK" evidence="3">
    <location>
        <begin position="535"/>
        <end position="567"/>
    </location>
</feature>
<dbReference type="Gene3D" id="1.25.40.20">
    <property type="entry name" value="Ankyrin repeat-containing domain"/>
    <property type="match status" value="2"/>
</dbReference>
<dbReference type="Pfam" id="PF12796">
    <property type="entry name" value="Ank_2"/>
    <property type="match status" value="1"/>
</dbReference>
<accession>A0A8S3SPD5</accession>
<dbReference type="PROSITE" id="PS50297">
    <property type="entry name" value="ANK_REP_REGION"/>
    <property type="match status" value="2"/>
</dbReference>
<comment type="caution">
    <text evidence="4">The sequence shown here is derived from an EMBL/GenBank/DDBJ whole genome shotgun (WGS) entry which is preliminary data.</text>
</comment>
<reference evidence="4" key="1">
    <citation type="submission" date="2021-03" db="EMBL/GenBank/DDBJ databases">
        <authorList>
            <person name="Bekaert M."/>
        </authorList>
    </citation>
    <scope>NUCLEOTIDE SEQUENCE</scope>
</reference>
<dbReference type="PANTHER" id="PTHR24198:SF165">
    <property type="entry name" value="ANKYRIN REPEAT-CONTAINING PROTEIN-RELATED"/>
    <property type="match status" value="1"/>
</dbReference>
<protein>
    <submittedName>
        <fullName evidence="4">Uncharacterized protein</fullName>
    </submittedName>
</protein>
<keyword evidence="2 3" id="KW-0040">ANK repeat</keyword>
<dbReference type="Proteomes" id="UP000683360">
    <property type="component" value="Unassembled WGS sequence"/>
</dbReference>